<gene>
    <name evidence="5" type="ORF">GCM10011498_17390</name>
</gene>
<organism evidence="5 6">
    <name type="scientific">Neptunicoccus cionae</name>
    <dbReference type="NCBI Taxonomy" id="2035344"/>
    <lineage>
        <taxon>Bacteria</taxon>
        <taxon>Pseudomonadati</taxon>
        <taxon>Pseudomonadota</taxon>
        <taxon>Alphaproteobacteria</taxon>
        <taxon>Rhodobacterales</taxon>
        <taxon>Paracoccaceae</taxon>
        <taxon>Neptunicoccus</taxon>
    </lineage>
</organism>
<keyword evidence="6" id="KW-1185">Reference proteome</keyword>
<comment type="subcellular location">
    <subcellularLocation>
        <location evidence="1">Periplasm</location>
    </subcellularLocation>
</comment>
<dbReference type="GO" id="GO:0055085">
    <property type="term" value="P:transmembrane transport"/>
    <property type="evidence" value="ECO:0007669"/>
    <property type="project" value="InterPro"/>
</dbReference>
<dbReference type="Gene3D" id="3.40.190.170">
    <property type="entry name" value="Bacterial extracellular solute-binding protein, family 7"/>
    <property type="match status" value="1"/>
</dbReference>
<dbReference type="GO" id="GO:0042597">
    <property type="term" value="C:periplasmic space"/>
    <property type="evidence" value="ECO:0007669"/>
    <property type="project" value="UniProtKB-SubCell"/>
</dbReference>
<dbReference type="NCBIfam" id="NF037995">
    <property type="entry name" value="TRAP_S1"/>
    <property type="match status" value="1"/>
</dbReference>
<dbReference type="Proteomes" id="UP000628017">
    <property type="component" value="Unassembled WGS sequence"/>
</dbReference>
<evidence type="ECO:0000313" key="5">
    <source>
        <dbReference type="EMBL" id="GGA17318.1"/>
    </source>
</evidence>
<accession>A0A916VQ38</accession>
<dbReference type="PANTHER" id="PTHR33376:SF5">
    <property type="entry name" value="EXTRACYTOPLASMIC SOLUTE RECEPTOR PROTEIN"/>
    <property type="match status" value="1"/>
</dbReference>
<dbReference type="PANTHER" id="PTHR33376">
    <property type="match status" value="1"/>
</dbReference>
<keyword evidence="3" id="KW-0574">Periplasm</keyword>
<dbReference type="CDD" id="cd13666">
    <property type="entry name" value="PBP2_TRAP_DctP_like_1"/>
    <property type="match status" value="1"/>
</dbReference>
<dbReference type="EMBL" id="BMKA01000002">
    <property type="protein sequence ID" value="GGA17318.1"/>
    <property type="molecule type" value="Genomic_DNA"/>
</dbReference>
<feature type="chain" id="PRO_5036698332" evidence="4">
    <location>
        <begin position="24"/>
        <end position="378"/>
    </location>
</feature>
<dbReference type="InterPro" id="IPR038404">
    <property type="entry name" value="TRAP_DctP_sf"/>
</dbReference>
<comment type="caution">
    <text evidence="5">The sequence shown here is derived from an EMBL/GenBank/DDBJ whole genome shotgun (WGS) entry which is preliminary data.</text>
</comment>
<evidence type="ECO:0000256" key="1">
    <source>
        <dbReference type="ARBA" id="ARBA00004418"/>
    </source>
</evidence>
<dbReference type="Pfam" id="PF03480">
    <property type="entry name" value="DctP"/>
    <property type="match status" value="1"/>
</dbReference>
<evidence type="ECO:0000256" key="3">
    <source>
        <dbReference type="ARBA" id="ARBA00022764"/>
    </source>
</evidence>
<reference evidence="5" key="1">
    <citation type="journal article" date="2014" name="Int. J. Syst. Evol. Microbiol.">
        <title>Complete genome sequence of Corynebacterium casei LMG S-19264T (=DSM 44701T), isolated from a smear-ripened cheese.</title>
        <authorList>
            <consortium name="US DOE Joint Genome Institute (JGI-PGF)"/>
            <person name="Walter F."/>
            <person name="Albersmeier A."/>
            <person name="Kalinowski J."/>
            <person name="Ruckert C."/>
        </authorList>
    </citation>
    <scope>NUCLEOTIDE SEQUENCE</scope>
    <source>
        <strain evidence="5">CGMCC 1.15880</strain>
    </source>
</reference>
<evidence type="ECO:0000313" key="6">
    <source>
        <dbReference type="Proteomes" id="UP000628017"/>
    </source>
</evidence>
<reference evidence="5" key="2">
    <citation type="submission" date="2020-09" db="EMBL/GenBank/DDBJ databases">
        <authorList>
            <person name="Sun Q."/>
            <person name="Zhou Y."/>
        </authorList>
    </citation>
    <scope>NUCLEOTIDE SEQUENCE</scope>
    <source>
        <strain evidence="5">CGMCC 1.15880</strain>
    </source>
</reference>
<dbReference type="AlphaFoldDB" id="A0A916VQ38"/>
<protein>
    <submittedName>
        <fullName evidence="5">C4-dicarboxylate ABC transporter</fullName>
    </submittedName>
</protein>
<proteinExistence type="predicted"/>
<dbReference type="RefSeq" id="WP_188673467.1">
    <property type="nucleotide sequence ID" value="NZ_BMKA01000002.1"/>
</dbReference>
<sequence>MKRMIKSVLAGASLLALAPAVQADQLSFAGGWPPNSKPTAVLESYADAIEENSGGELTMRVFPLSLLSFAEGNAGVRDGLADTAAILTPYFPAEFPNLNMISEFSQLVELEEFSGETSSAAFAGALSEYVLLNCPDCISETAKQNQVYLGAGMTTSYALQCVVPLNSPEDLKGKRIRTAGAYWSRWAETVGAVPVSMSVNETFEALNQGVLDCTASNTADFVNFSFIEVVKYLYTGLPGGQFTVPTMMNKERWNGLSENGKSAVMKASAKLASEMTWVYLEEARAGKAKSPELGIEYGPASDSLVAMNRDFIANDVKNVATVYKDRFNLETGAAAADKLRELLGRWTELTADVDSADALTELYWNEIYSKVDLSSYGK</sequence>
<evidence type="ECO:0000256" key="4">
    <source>
        <dbReference type="SAM" id="SignalP"/>
    </source>
</evidence>
<feature type="signal peptide" evidence="4">
    <location>
        <begin position="1"/>
        <end position="23"/>
    </location>
</feature>
<keyword evidence="2 4" id="KW-0732">Signal</keyword>
<evidence type="ECO:0000256" key="2">
    <source>
        <dbReference type="ARBA" id="ARBA00022729"/>
    </source>
</evidence>
<name>A0A916VQ38_9RHOB</name>
<dbReference type="InterPro" id="IPR018389">
    <property type="entry name" value="DctP_fam"/>
</dbReference>